<organism evidence="5 6">
    <name type="scientific">Synaphobranchus kaupii</name>
    <name type="common">Kaup's arrowtooth eel</name>
    <dbReference type="NCBI Taxonomy" id="118154"/>
    <lineage>
        <taxon>Eukaryota</taxon>
        <taxon>Metazoa</taxon>
        <taxon>Chordata</taxon>
        <taxon>Craniata</taxon>
        <taxon>Vertebrata</taxon>
        <taxon>Euteleostomi</taxon>
        <taxon>Actinopterygii</taxon>
        <taxon>Neopterygii</taxon>
        <taxon>Teleostei</taxon>
        <taxon>Anguilliformes</taxon>
        <taxon>Synaphobranchidae</taxon>
        <taxon>Synaphobranchus</taxon>
    </lineage>
</organism>
<dbReference type="SMART" id="SM00208">
    <property type="entry name" value="TNFR"/>
    <property type="match status" value="3"/>
</dbReference>
<feature type="chain" id="PRO_5040484486" description="TNFR-Cys domain-containing protein" evidence="3">
    <location>
        <begin position="23"/>
        <end position="287"/>
    </location>
</feature>
<accession>A0A9Q1IZZ3</accession>
<feature type="disulfide bond" evidence="1">
    <location>
        <begin position="37"/>
        <end position="50"/>
    </location>
</feature>
<dbReference type="AlphaFoldDB" id="A0A9Q1IZZ3"/>
<dbReference type="Proteomes" id="UP001152622">
    <property type="component" value="Chromosome 5"/>
</dbReference>
<name>A0A9Q1IZZ3_SYNKA</name>
<comment type="caution">
    <text evidence="5">The sequence shown here is derived from an EMBL/GenBank/DDBJ whole genome shotgun (WGS) entry which is preliminary data.</text>
</comment>
<evidence type="ECO:0000256" key="1">
    <source>
        <dbReference type="PROSITE-ProRule" id="PRU00206"/>
    </source>
</evidence>
<evidence type="ECO:0000259" key="4">
    <source>
        <dbReference type="PROSITE" id="PS50050"/>
    </source>
</evidence>
<dbReference type="InterPro" id="IPR053107">
    <property type="entry name" value="TNFRSF18"/>
</dbReference>
<feature type="domain" description="TNFR-Cys" evidence="4">
    <location>
        <begin position="24"/>
        <end position="58"/>
    </location>
</feature>
<dbReference type="PROSITE" id="PS50050">
    <property type="entry name" value="TNFR_NGFR_2"/>
    <property type="match status" value="2"/>
</dbReference>
<keyword evidence="6" id="KW-1185">Reference proteome</keyword>
<feature type="signal peptide" evidence="3">
    <location>
        <begin position="1"/>
        <end position="22"/>
    </location>
</feature>
<feature type="disulfide bond" evidence="1">
    <location>
        <begin position="61"/>
        <end position="76"/>
    </location>
</feature>
<dbReference type="GO" id="GO:0045785">
    <property type="term" value="P:positive regulation of cell adhesion"/>
    <property type="evidence" value="ECO:0007669"/>
    <property type="project" value="TreeGrafter"/>
</dbReference>
<proteinExistence type="predicted"/>
<dbReference type="GO" id="GO:0009897">
    <property type="term" value="C:external side of plasma membrane"/>
    <property type="evidence" value="ECO:0007669"/>
    <property type="project" value="TreeGrafter"/>
</dbReference>
<feature type="repeat" description="TNFR-Cys" evidence="1">
    <location>
        <begin position="60"/>
        <end position="98"/>
    </location>
</feature>
<comment type="caution">
    <text evidence="1">Lacks conserved residue(s) required for the propagation of feature annotation.</text>
</comment>
<reference evidence="5" key="1">
    <citation type="journal article" date="2023" name="Science">
        <title>Genome structures resolve the early diversification of teleost fishes.</title>
        <authorList>
            <person name="Parey E."/>
            <person name="Louis A."/>
            <person name="Montfort J."/>
            <person name="Bouchez O."/>
            <person name="Roques C."/>
            <person name="Iampietro C."/>
            <person name="Lluch J."/>
            <person name="Castinel A."/>
            <person name="Donnadieu C."/>
            <person name="Desvignes T."/>
            <person name="Floi Bucao C."/>
            <person name="Jouanno E."/>
            <person name="Wen M."/>
            <person name="Mejri S."/>
            <person name="Dirks R."/>
            <person name="Jansen H."/>
            <person name="Henkel C."/>
            <person name="Chen W.J."/>
            <person name="Zahm M."/>
            <person name="Cabau C."/>
            <person name="Klopp C."/>
            <person name="Thompson A.W."/>
            <person name="Robinson-Rechavi M."/>
            <person name="Braasch I."/>
            <person name="Lecointre G."/>
            <person name="Bobe J."/>
            <person name="Postlethwait J.H."/>
            <person name="Berthelot C."/>
            <person name="Roest Crollius H."/>
            <person name="Guiguen Y."/>
        </authorList>
    </citation>
    <scope>NUCLEOTIDE SEQUENCE</scope>
    <source>
        <strain evidence="5">WJC10195</strain>
    </source>
</reference>
<evidence type="ECO:0000313" key="6">
    <source>
        <dbReference type="Proteomes" id="UP001152622"/>
    </source>
</evidence>
<sequence>MSNLRLSFILTCLMLAQQVCLGAGCDPKTYLHKGQCCNLCPPGHFVKEDCSEKKQTTCASCLRGTYSQETDARDECKPCTTCKQVVLRQCSTTLDANCACRKGFNCTSPKCSECVEKICPRGRMLIRTGVIEYTYLCEPCPDDMYSDKDGGVCKPLTQCDQSGQETIFPGNKTHNSACSMPTPESGKASVNMEVILVAILLLCVFTSLAVLVKTCMSKARCRMQKKLIKSMKACPSMTVDLSDEILGCQLSKEERGDCPIQENDTKASLTSLTPQTCSRNLPGKNKY</sequence>
<dbReference type="EMBL" id="JAINUF010000005">
    <property type="protein sequence ID" value="KAJ8360751.1"/>
    <property type="molecule type" value="Genomic_DNA"/>
</dbReference>
<dbReference type="PROSITE" id="PS51257">
    <property type="entry name" value="PROKAR_LIPOPROTEIN"/>
    <property type="match status" value="1"/>
</dbReference>
<protein>
    <recommendedName>
        <fullName evidence="4">TNFR-Cys domain-containing protein</fullName>
    </recommendedName>
</protein>
<feature type="transmembrane region" description="Helical" evidence="2">
    <location>
        <begin position="194"/>
        <end position="216"/>
    </location>
</feature>
<feature type="disulfide bond" evidence="1">
    <location>
        <begin position="40"/>
        <end position="58"/>
    </location>
</feature>
<dbReference type="PANTHER" id="PTHR47388">
    <property type="entry name" value="TUMOR NECROSIS FACTOR RECEPTOR SUPERFAMILY MEMBER 18"/>
    <property type="match status" value="1"/>
</dbReference>
<dbReference type="PROSITE" id="PS00652">
    <property type="entry name" value="TNFR_NGFR_1"/>
    <property type="match status" value="1"/>
</dbReference>
<evidence type="ECO:0000256" key="2">
    <source>
        <dbReference type="SAM" id="Phobius"/>
    </source>
</evidence>
<evidence type="ECO:0000313" key="5">
    <source>
        <dbReference type="EMBL" id="KAJ8360751.1"/>
    </source>
</evidence>
<keyword evidence="2" id="KW-0472">Membrane</keyword>
<dbReference type="SUPFAM" id="SSF57586">
    <property type="entry name" value="TNF receptor-like"/>
    <property type="match status" value="2"/>
</dbReference>
<dbReference type="OrthoDB" id="9374769at2759"/>
<keyword evidence="3" id="KW-0732">Signal</keyword>
<dbReference type="Pfam" id="PF00020">
    <property type="entry name" value="TNFR_c6"/>
    <property type="match status" value="2"/>
</dbReference>
<keyword evidence="2" id="KW-1133">Transmembrane helix</keyword>
<feature type="domain" description="TNFR-Cys" evidence="4">
    <location>
        <begin position="60"/>
        <end position="98"/>
    </location>
</feature>
<dbReference type="InterPro" id="IPR001368">
    <property type="entry name" value="TNFR/NGFR_Cys_rich_reg"/>
</dbReference>
<dbReference type="PANTHER" id="PTHR47388:SF1">
    <property type="entry name" value="TUMOR NECROSIS FACTOR RECEPTOR SUPERFAMILY MEMBER 18"/>
    <property type="match status" value="1"/>
</dbReference>
<keyword evidence="2" id="KW-0812">Transmembrane</keyword>
<dbReference type="Gene3D" id="2.10.50.10">
    <property type="entry name" value="Tumor Necrosis Factor Receptor, subunit A, domain 2"/>
    <property type="match status" value="2"/>
</dbReference>
<feature type="repeat" description="TNFR-Cys" evidence="1">
    <location>
        <begin position="24"/>
        <end position="58"/>
    </location>
</feature>
<evidence type="ECO:0000256" key="3">
    <source>
        <dbReference type="SAM" id="SignalP"/>
    </source>
</evidence>
<gene>
    <name evidence="5" type="ORF">SKAU_G00172760</name>
</gene>
<keyword evidence="1" id="KW-1015">Disulfide bond</keyword>